<keyword evidence="2" id="KW-1185">Reference proteome</keyword>
<dbReference type="Proteomes" id="UP000224460">
    <property type="component" value="Unassembled WGS sequence"/>
</dbReference>
<organism evidence="1 2">
    <name type="scientific">Sporanaerobium hydrogeniformans</name>
    <dbReference type="NCBI Taxonomy" id="3072179"/>
    <lineage>
        <taxon>Bacteria</taxon>
        <taxon>Bacillati</taxon>
        <taxon>Bacillota</taxon>
        <taxon>Clostridia</taxon>
        <taxon>Lachnospirales</taxon>
        <taxon>Lachnospiraceae</taxon>
        <taxon>Sporanaerobium</taxon>
    </lineage>
</organism>
<reference evidence="1" key="1">
    <citation type="submission" date="2017-10" db="EMBL/GenBank/DDBJ databases">
        <title>Genome sequence of cellulolytic Lachnospiraceae bacterium XHS1971 isolated from hotspring sediment.</title>
        <authorList>
            <person name="Vasudevan G."/>
            <person name="Joshi A.J."/>
            <person name="Hivarkar S."/>
            <person name="Lanjekar V.B."/>
            <person name="Dhakephalkar P.K."/>
            <person name="Dagar S."/>
        </authorList>
    </citation>
    <scope>NUCLEOTIDE SEQUENCE</scope>
    <source>
        <strain evidence="1">XHS1971</strain>
    </source>
</reference>
<comment type="caution">
    <text evidence="1">The sequence shown here is derived from an EMBL/GenBank/DDBJ whole genome shotgun (WGS) entry which is preliminary data.</text>
</comment>
<evidence type="ECO:0000313" key="2">
    <source>
        <dbReference type="Proteomes" id="UP000224460"/>
    </source>
</evidence>
<protein>
    <submittedName>
        <fullName evidence="1">Uncharacterized protein</fullName>
    </submittedName>
</protein>
<name>A0AC61DGG8_9FIRM</name>
<proteinExistence type="predicted"/>
<evidence type="ECO:0000313" key="1">
    <source>
        <dbReference type="EMBL" id="PHV71918.1"/>
    </source>
</evidence>
<gene>
    <name evidence="1" type="ORF">CS063_00100</name>
</gene>
<sequence>MEGQELQIIETEYGKFTNNTVTCQTAEEVYQKWLADNFKLVDGEYIALTEEEKQEQTKILSDKERIEILEAQLEASSQNQEFLEGCLMEMAQMVYA</sequence>
<accession>A0AC61DGG8</accession>
<dbReference type="EMBL" id="PEDL01000001">
    <property type="protein sequence ID" value="PHV71918.1"/>
    <property type="molecule type" value="Genomic_DNA"/>
</dbReference>